<evidence type="ECO:0000256" key="1">
    <source>
        <dbReference type="ARBA" id="ARBA00001946"/>
    </source>
</evidence>
<dbReference type="Pfam" id="PF22484">
    <property type="entry name" value="DUF6986"/>
    <property type="match status" value="1"/>
</dbReference>
<evidence type="ECO:0000256" key="3">
    <source>
        <dbReference type="ARBA" id="ARBA00022842"/>
    </source>
</evidence>
<accession>A0ABS1SD87</accession>
<evidence type="ECO:0000256" key="2">
    <source>
        <dbReference type="ARBA" id="ARBA00022723"/>
    </source>
</evidence>
<reference evidence="4 5" key="1">
    <citation type="submission" date="2018-09" db="EMBL/GenBank/DDBJ databases">
        <title>Comparative genomics of Leucobacter spp.</title>
        <authorList>
            <person name="Reis A.C."/>
            <person name="Kolvenbach B.A."/>
            <person name="Corvini P.F.X."/>
            <person name="Nunes O.C."/>
        </authorList>
    </citation>
    <scope>NUCLEOTIDE SEQUENCE [LARGE SCALE GENOMIC DNA]</scope>
    <source>
        <strain evidence="4 5">TAN 31504</strain>
    </source>
</reference>
<evidence type="ECO:0000313" key="4">
    <source>
        <dbReference type="EMBL" id="MBL3678440.1"/>
    </source>
</evidence>
<comment type="caution">
    <text evidence="4">The sequence shown here is derived from an EMBL/GenBank/DDBJ whole genome shotgun (WGS) entry which is preliminary data.</text>
</comment>
<dbReference type="EMBL" id="QYAC01000002">
    <property type="protein sequence ID" value="MBL3678440.1"/>
    <property type="molecule type" value="Genomic_DNA"/>
</dbReference>
<dbReference type="InterPro" id="IPR054255">
    <property type="entry name" value="DUF6986"/>
</dbReference>
<keyword evidence="3" id="KW-0460">Magnesium</keyword>
<dbReference type="PANTHER" id="PTHR32308">
    <property type="entry name" value="LYASE BETA SUBUNIT, PUTATIVE (AFU_ORTHOLOGUE AFUA_4G13030)-RELATED"/>
    <property type="match status" value="1"/>
</dbReference>
<comment type="cofactor">
    <cofactor evidence="1">
        <name>Mg(2+)</name>
        <dbReference type="ChEBI" id="CHEBI:18420"/>
    </cofactor>
</comment>
<dbReference type="SUPFAM" id="SSF51621">
    <property type="entry name" value="Phosphoenolpyruvate/pyruvate domain"/>
    <property type="match status" value="1"/>
</dbReference>
<dbReference type="Gene3D" id="3.20.20.60">
    <property type="entry name" value="Phosphoenolpyruvate-binding domains"/>
    <property type="match status" value="1"/>
</dbReference>
<protein>
    <submittedName>
        <fullName evidence="4">Aldolase</fullName>
    </submittedName>
</protein>
<proteinExistence type="predicted"/>
<evidence type="ECO:0000313" key="5">
    <source>
        <dbReference type="Proteomes" id="UP001645859"/>
    </source>
</evidence>
<dbReference type="InterPro" id="IPR040442">
    <property type="entry name" value="Pyrv_kinase-like_dom_sf"/>
</dbReference>
<dbReference type="InterPro" id="IPR015813">
    <property type="entry name" value="Pyrv/PenolPyrv_kinase-like_dom"/>
</dbReference>
<keyword evidence="5" id="KW-1185">Reference proteome</keyword>
<organism evidence="4 5">
    <name type="scientific">Leucobacter chromiireducens subsp. solipictus</name>
    <dbReference type="NCBI Taxonomy" id="398235"/>
    <lineage>
        <taxon>Bacteria</taxon>
        <taxon>Bacillati</taxon>
        <taxon>Actinomycetota</taxon>
        <taxon>Actinomycetes</taxon>
        <taxon>Micrococcales</taxon>
        <taxon>Microbacteriaceae</taxon>
        <taxon>Leucobacter</taxon>
    </lineage>
</organism>
<keyword evidence="2" id="KW-0479">Metal-binding</keyword>
<gene>
    <name evidence="4" type="ORF">D3230_03870</name>
</gene>
<dbReference type="PANTHER" id="PTHR32308:SF10">
    <property type="entry name" value="CITRATE LYASE SUBUNIT BETA"/>
    <property type="match status" value="1"/>
</dbReference>
<dbReference type="RefSeq" id="WP_202343717.1">
    <property type="nucleotide sequence ID" value="NZ_BAAAPI010000002.1"/>
</dbReference>
<dbReference type="Proteomes" id="UP001645859">
    <property type="component" value="Unassembled WGS sequence"/>
</dbReference>
<sequence length="427" mass="45785">MTTELRSTLSDAQLATAATALADTDALLAHSYPGDTGARQPVHTVYVPGQKYRAGLAQQWGADAQAAVTAFGGIERLVAALEVPEAEREIIAERVSAKLATEAIEDLRIDFEDGFGDQGDDAEDAAVVAAATELAQDIAAGTAPPFVGIRFKCFEADTRERGIRTLDLFVTTLVRETNGALPEGLILTLPKVTTVAQVEVMVALLAQLETALDLAPGRLTFEVQIETPQVIIAQDGTIPVAQLLHAGDGRITGLHYGTYDYSASVGVSAAFQSMEHPAADFAKEVMQVAVAGTGVRLSDGSTNVVPTSNDPALLEATWQLHARLVRRSLERAYYQGWDLHTAHLPSRFVATYTFFRTGVDQIATRLRNYVQQNTDGFLDEPATARPLAAFLARGLQAGAVSPAELDERVGITEQELLAIAYPTRQSR</sequence>
<name>A0ABS1SD87_9MICO</name>